<dbReference type="RefSeq" id="WP_207905386.1">
    <property type="nucleotide sequence ID" value="NZ_JANKBF010000028.1"/>
</dbReference>
<evidence type="ECO:0000313" key="3">
    <source>
        <dbReference type="EMBL" id="TCV91243.1"/>
    </source>
</evidence>
<dbReference type="GO" id="GO:0003677">
    <property type="term" value="F:DNA binding"/>
    <property type="evidence" value="ECO:0007669"/>
    <property type="project" value="UniProtKB-KW"/>
</dbReference>
<dbReference type="Gene3D" id="1.10.260.40">
    <property type="entry name" value="lambda repressor-like DNA-binding domains"/>
    <property type="match status" value="1"/>
</dbReference>
<dbReference type="SUPFAM" id="SSF47413">
    <property type="entry name" value="lambda repressor-like DNA-binding domains"/>
    <property type="match status" value="1"/>
</dbReference>
<protein>
    <submittedName>
        <fullName evidence="3">Transcriptional regulator with XRE-family HTH domain</fullName>
    </submittedName>
</protein>
<evidence type="ECO:0000259" key="2">
    <source>
        <dbReference type="PROSITE" id="PS50943"/>
    </source>
</evidence>
<accession>A0A4R3YKH0</accession>
<dbReference type="InterPro" id="IPR001387">
    <property type="entry name" value="Cro/C1-type_HTH"/>
</dbReference>
<dbReference type="PANTHER" id="PTHR46558">
    <property type="entry name" value="TRACRIPTIONAL REGULATORY PROTEIN-RELATED-RELATED"/>
    <property type="match status" value="1"/>
</dbReference>
<dbReference type="PROSITE" id="PS50943">
    <property type="entry name" value="HTH_CROC1"/>
    <property type="match status" value="1"/>
</dbReference>
<reference evidence="3 4" key="1">
    <citation type="submission" date="2019-03" db="EMBL/GenBank/DDBJ databases">
        <title>Genomic Encyclopedia of Type Strains, Phase IV (KMG-IV): sequencing the most valuable type-strain genomes for metagenomic binning, comparative biology and taxonomic classification.</title>
        <authorList>
            <person name="Goeker M."/>
        </authorList>
    </citation>
    <scope>NUCLEOTIDE SEQUENCE [LARGE SCALE GENOMIC DNA]</scope>
    <source>
        <strain evidence="3 4">DSM 29487</strain>
    </source>
</reference>
<proteinExistence type="predicted"/>
<feature type="domain" description="HTH cro/C1-type" evidence="2">
    <location>
        <begin position="10"/>
        <end position="64"/>
    </location>
</feature>
<organism evidence="3 4">
    <name type="scientific">Longibaculum muris</name>
    <dbReference type="NCBI Taxonomy" id="1796628"/>
    <lineage>
        <taxon>Bacteria</taxon>
        <taxon>Bacillati</taxon>
        <taxon>Bacillota</taxon>
        <taxon>Erysipelotrichia</taxon>
        <taxon>Erysipelotrichales</taxon>
        <taxon>Coprobacillaceae</taxon>
        <taxon>Longibaculum</taxon>
    </lineage>
</organism>
<dbReference type="AlphaFoldDB" id="A0A4R3YKH0"/>
<sequence length="92" mass="10588">MNQKMIGEYIAKKRKAKNLTQMMLGERLGVSYKTVSKWENAKCMPDYSIVESLCQELGITITELMNGCDDQQLHDNQALSVDLLKRIQHLEQ</sequence>
<dbReference type="GeneID" id="98916987"/>
<comment type="caution">
    <text evidence="3">The sequence shown here is derived from an EMBL/GenBank/DDBJ whole genome shotgun (WGS) entry which is preliminary data.</text>
</comment>
<evidence type="ECO:0000256" key="1">
    <source>
        <dbReference type="ARBA" id="ARBA00023125"/>
    </source>
</evidence>
<name>A0A4R3YKH0_9FIRM</name>
<keyword evidence="4" id="KW-1185">Reference proteome</keyword>
<gene>
    <name evidence="3" type="ORF">EDD60_13325</name>
</gene>
<dbReference type="SMART" id="SM00530">
    <property type="entry name" value="HTH_XRE"/>
    <property type="match status" value="1"/>
</dbReference>
<dbReference type="Proteomes" id="UP000295515">
    <property type="component" value="Unassembled WGS sequence"/>
</dbReference>
<dbReference type="EMBL" id="SMCQ01000033">
    <property type="protein sequence ID" value="TCV91243.1"/>
    <property type="molecule type" value="Genomic_DNA"/>
</dbReference>
<evidence type="ECO:0000313" key="4">
    <source>
        <dbReference type="Proteomes" id="UP000295515"/>
    </source>
</evidence>
<dbReference type="InterPro" id="IPR010982">
    <property type="entry name" value="Lambda_DNA-bd_dom_sf"/>
</dbReference>
<keyword evidence="1" id="KW-0238">DNA-binding</keyword>
<dbReference type="Pfam" id="PF01381">
    <property type="entry name" value="HTH_3"/>
    <property type="match status" value="1"/>
</dbReference>
<dbReference type="PANTHER" id="PTHR46558:SF11">
    <property type="entry name" value="HTH-TYPE TRANSCRIPTIONAL REGULATOR XRE"/>
    <property type="match status" value="1"/>
</dbReference>
<dbReference type="CDD" id="cd00093">
    <property type="entry name" value="HTH_XRE"/>
    <property type="match status" value="1"/>
</dbReference>